<name>A9WPU7_RENSM</name>
<dbReference type="eggNOG" id="ENOG5033P5I">
    <property type="taxonomic scope" value="Bacteria"/>
</dbReference>
<keyword evidence="2" id="KW-1185">Reference proteome</keyword>
<dbReference type="HOGENOM" id="CLU_760473_0_0_11"/>
<sequence>MALTRGIFVRKDGKSVPEAAGTDPRSARKALSWLIATNADGVPRSGLFAQKDVLIVIGSQSGMIYRIKPFEGVIARETNGSDGVVLYANDGVVDVPTTPAPSTGSRWDLIYVRFPESTSDSTTSKPVLAVLQGAASGTPSKPTASLPANSYVLSEALLSAGASTTIDASITQVWRYTVPRGVPIPVRNQAERDELNLFHGTQFVALDCPGYPTYIFDASFHKNWTSPALGLIARSFKTESVDGLSGDSSVPDSIDGVQLINGRRYRIKFETNFQSSNGSSDSIFIFLGKAPAGTTGAMVGTRLSDVRVHITAPLSNRTTAGAYSWNFTATADEIVRIYVEVARATGTSKFSITSRELCVYDDGA</sequence>
<evidence type="ECO:0000313" key="1">
    <source>
        <dbReference type="EMBL" id="ABY23104.1"/>
    </source>
</evidence>
<dbReference type="AlphaFoldDB" id="A9WPU7"/>
<gene>
    <name evidence="1" type="ordered locus">RSal33209_1367</name>
</gene>
<dbReference type="STRING" id="288705.RSal33209_1367"/>
<dbReference type="Proteomes" id="UP000002007">
    <property type="component" value="Chromosome"/>
</dbReference>
<evidence type="ECO:0000313" key="2">
    <source>
        <dbReference type="Proteomes" id="UP000002007"/>
    </source>
</evidence>
<accession>A9WPU7</accession>
<dbReference type="EMBL" id="CP000910">
    <property type="protein sequence ID" value="ABY23104.1"/>
    <property type="molecule type" value="Genomic_DNA"/>
</dbReference>
<dbReference type="RefSeq" id="WP_012244785.1">
    <property type="nucleotide sequence ID" value="NC_010168.1"/>
</dbReference>
<reference evidence="2" key="1">
    <citation type="journal article" date="2008" name="J. Bacteriol.">
        <title>Genome sequence of the fish pathogen Renibacterium salmoninarum suggests reductive evolution away from an environmental Arthrobacter ancestor.</title>
        <authorList>
            <person name="Wiens G.D."/>
            <person name="Rockey D.D."/>
            <person name="Wu Z."/>
            <person name="Chang J."/>
            <person name="Levy R."/>
            <person name="Crane S."/>
            <person name="Chen D.S."/>
            <person name="Capri G.R."/>
            <person name="Burnett J.R."/>
            <person name="Sudheesh P.S."/>
            <person name="Schipma M.J."/>
            <person name="Burd H."/>
            <person name="Bhattacharyya A."/>
            <person name="Rhodes L.D."/>
            <person name="Kaul R."/>
            <person name="Strom M.S."/>
        </authorList>
    </citation>
    <scope>NUCLEOTIDE SEQUENCE [LARGE SCALE GENOMIC DNA]</scope>
    <source>
        <strain evidence="2">ATCC 33209 / DSM 20767 / JCM 11484 / NBRC 15589 / NCIMB 2235</strain>
    </source>
</reference>
<organism evidence="1 2">
    <name type="scientific">Renibacterium salmoninarum (strain ATCC 33209 / DSM 20767 / JCM 11484 / NBRC 15589 / NCIMB 2235)</name>
    <dbReference type="NCBI Taxonomy" id="288705"/>
    <lineage>
        <taxon>Bacteria</taxon>
        <taxon>Bacillati</taxon>
        <taxon>Actinomycetota</taxon>
        <taxon>Actinomycetes</taxon>
        <taxon>Micrococcales</taxon>
        <taxon>Micrococcaceae</taxon>
        <taxon>Renibacterium</taxon>
    </lineage>
</organism>
<proteinExistence type="predicted"/>
<dbReference type="KEGG" id="rsa:RSal33209_1367"/>
<protein>
    <submittedName>
        <fullName evidence="1">Uncharacterized protein</fullName>
    </submittedName>
</protein>